<comment type="caution">
    <text evidence="1">The sequence shown here is derived from an EMBL/GenBank/DDBJ whole genome shotgun (WGS) entry which is preliminary data.</text>
</comment>
<accession>A0ABN3H2W4</accession>
<keyword evidence="2" id="KW-1185">Reference proteome</keyword>
<proteinExistence type="predicted"/>
<protein>
    <submittedName>
        <fullName evidence="1">TIGR04338 family metallohydrolase</fullName>
    </submittedName>
</protein>
<organism evidence="1 2">
    <name type="scientific">Gordonia cholesterolivorans</name>
    <dbReference type="NCBI Taxonomy" id="559625"/>
    <lineage>
        <taxon>Bacteria</taxon>
        <taxon>Bacillati</taxon>
        <taxon>Actinomycetota</taxon>
        <taxon>Actinomycetes</taxon>
        <taxon>Mycobacteriales</taxon>
        <taxon>Gordoniaceae</taxon>
        <taxon>Gordonia</taxon>
    </lineage>
</organism>
<dbReference type="InterPro" id="IPR027595">
    <property type="entry name" value="CHP04338"/>
</dbReference>
<sequence length="164" mass="17886">MSRDQTRRRLYDAERLVLRMFERAGGAHTVQLAGTELTLPAEARFGSVDDVSAYARRVLALPSVRAEFTRAIVPVRVRTRRGERAAHYERATATIAVPDSAGGRWALRELVVLHELAHHLDEVGAPAHGPAFVGALIGLVERVLGPEAALVYRVVFGDSGLSAR</sequence>
<name>A0ABN3H2W4_9ACTN</name>
<gene>
    <name evidence="1" type="ORF">GCM10009855_03040</name>
</gene>
<evidence type="ECO:0000313" key="2">
    <source>
        <dbReference type="Proteomes" id="UP001501170"/>
    </source>
</evidence>
<dbReference type="Proteomes" id="UP001501170">
    <property type="component" value="Unassembled WGS sequence"/>
</dbReference>
<dbReference type="NCBIfam" id="TIGR04338">
    <property type="entry name" value="HEXXH_Rv0185"/>
    <property type="match status" value="1"/>
</dbReference>
<dbReference type="EMBL" id="BAAARB010000001">
    <property type="protein sequence ID" value="GAA2367099.1"/>
    <property type="molecule type" value="Genomic_DNA"/>
</dbReference>
<evidence type="ECO:0000313" key="1">
    <source>
        <dbReference type="EMBL" id="GAA2367099.1"/>
    </source>
</evidence>
<reference evidence="2" key="1">
    <citation type="journal article" date="2019" name="Int. J. Syst. Evol. Microbiol.">
        <title>The Global Catalogue of Microorganisms (GCM) 10K type strain sequencing project: providing services to taxonomists for standard genome sequencing and annotation.</title>
        <authorList>
            <consortium name="The Broad Institute Genomics Platform"/>
            <consortium name="The Broad Institute Genome Sequencing Center for Infectious Disease"/>
            <person name="Wu L."/>
            <person name="Ma J."/>
        </authorList>
    </citation>
    <scope>NUCLEOTIDE SEQUENCE [LARGE SCALE GENOMIC DNA]</scope>
    <source>
        <strain evidence="2">JCM 16227</strain>
    </source>
</reference>